<gene>
    <name evidence="1" type="primary">phnH</name>
    <name evidence="1" type="ORF">BN1086_03502</name>
</gene>
<dbReference type="AlphaFoldDB" id="A0A078LJP2"/>
<dbReference type="GO" id="GO:0019634">
    <property type="term" value="P:organic phosphonate metabolic process"/>
    <property type="evidence" value="ECO:0007669"/>
    <property type="project" value="InterPro"/>
</dbReference>
<name>A0A078LJP2_CITKO</name>
<dbReference type="Gene3D" id="3.40.50.11310">
    <property type="entry name" value="Bacterial phosphonate metabolism protein PhnH"/>
    <property type="match status" value="2"/>
</dbReference>
<evidence type="ECO:0000313" key="1">
    <source>
        <dbReference type="EMBL" id="CDZ85301.1"/>
    </source>
</evidence>
<keyword evidence="1" id="KW-0456">Lyase</keyword>
<reference evidence="1" key="1">
    <citation type="submission" date="2014-06" db="EMBL/GenBank/DDBJ databases">
        <authorList>
            <person name="Urmite Genomes Urmite Genomes"/>
        </authorList>
    </citation>
    <scope>NUCLEOTIDE SEQUENCE</scope>
</reference>
<dbReference type="Pfam" id="PF05845">
    <property type="entry name" value="PhnH"/>
    <property type="match status" value="1"/>
</dbReference>
<protein>
    <submittedName>
        <fullName evidence="1">Carbon-phosphorus lyase complex subunit</fullName>
    </submittedName>
</protein>
<organism evidence="1">
    <name type="scientific">Citrobacter koseri</name>
    <name type="common">Citrobacter diversus</name>
    <dbReference type="NCBI Taxonomy" id="545"/>
    <lineage>
        <taxon>Bacteria</taxon>
        <taxon>Pseudomonadati</taxon>
        <taxon>Pseudomonadota</taxon>
        <taxon>Gammaproteobacteria</taxon>
        <taxon>Enterobacterales</taxon>
        <taxon>Enterobacteriaceae</taxon>
        <taxon>Citrobacter</taxon>
    </lineage>
</organism>
<proteinExistence type="predicted"/>
<dbReference type="PATRIC" id="fig|545.12.peg.3510"/>
<dbReference type="GO" id="GO:0016829">
    <property type="term" value="F:lyase activity"/>
    <property type="evidence" value="ECO:0007669"/>
    <property type="project" value="UniProtKB-KW"/>
</dbReference>
<dbReference type="InterPro" id="IPR008772">
    <property type="entry name" value="Phosphonate_metab_PhnH"/>
</dbReference>
<dbReference type="SUPFAM" id="SSF159709">
    <property type="entry name" value="PhnH-like"/>
    <property type="match status" value="1"/>
</dbReference>
<dbReference type="InterPro" id="IPR038058">
    <property type="entry name" value="PhnH-like_sp"/>
</dbReference>
<sequence>MTLQTAFTLPVQDAQQSFRRLLKAMSEPGVIVALHQLKHGWQPLNLATTSVLLTLVDGDTPVWLAPSINNDIASQNLRFHTSAPLVEQPQQAAFAVAEERMIAPQLPECLIHELTERPHPFPLGVDLILTCGERLLAIPRTTHVEVC</sequence>
<accession>A0A078LJP2</accession>
<dbReference type="EMBL" id="LK931336">
    <property type="protein sequence ID" value="CDZ85301.1"/>
    <property type="molecule type" value="Genomic_DNA"/>
</dbReference>